<proteinExistence type="predicted"/>
<evidence type="ECO:0000256" key="1">
    <source>
        <dbReference type="ARBA" id="ARBA00012528"/>
    </source>
</evidence>
<keyword evidence="5" id="KW-1185">Reference proteome</keyword>
<dbReference type="HOGENOM" id="CLU_399425_0_0_7"/>
<sequence>MEEKAQKAPPAELLAKLKSYPFLAQYNLNLYSRSKTSSTNGTCQFEPCGSIVHDALSNEIGLNFFGSPLKPDLQTKKTAVYRYNGGFLSFVVSFDIGGTDFCLVGNGVRDKLIDFWQLERLSRADKVDVFSLLNQLEKLPVATIHELEGVAEQIHEILPSLQVERLYKSLYDQTVSRLSIVVGLLEQLDDLQSTDELVSFSTDLLGFVFDFPKVALALLDMDKECYSIVGKLGLEKIHDIPETKIKSFLTRDRSRKTLRFEEEAAAIFTGITAEQVIFFPLKAEGSHLGFISVFDSAPHSVDVLLVELIAARIAAKIRHLKNEAEHLQLNALSNKLLSVTNTLLFAENKDELYKTILELAADLLNATQGSIMMMDKSGESLHIVYTMGMSLHLAQCMTVKVGRGIAGKVAKTGIPLLVDDIEKDSRIGIRNRPRFKSKSLICIPLKLKDKTIGVLNLSDKEDMAAFTESDKNLLTSFANLASLMIERTLVIEESVIFEKMAVTDALTGLYNRRFLKNRIEEELNRSIRQKLNLTILFIDLDHFKIYNDLCGHIAGDEALRKTAAIIRASVRDMDIVARYGGEEFCAILPGTSKTESLAVAERIRAGIEKEAFPEEENLPLGRLTTSIGVASFPEDGHTFTSLVHAADVALYQAKTSGRNAIVVAHTP</sequence>
<dbReference type="FunFam" id="3.30.70.270:FF:000001">
    <property type="entry name" value="Diguanylate cyclase domain protein"/>
    <property type="match status" value="1"/>
</dbReference>
<dbReference type="InterPro" id="IPR043128">
    <property type="entry name" value="Rev_trsase/Diguanyl_cyclase"/>
</dbReference>
<dbReference type="InterPro" id="IPR003018">
    <property type="entry name" value="GAF"/>
</dbReference>
<gene>
    <name evidence="4" type="ordered locus">Geob_1534</name>
</gene>
<dbReference type="GO" id="GO:0005886">
    <property type="term" value="C:plasma membrane"/>
    <property type="evidence" value="ECO:0007669"/>
    <property type="project" value="TreeGrafter"/>
</dbReference>
<dbReference type="Gene3D" id="3.30.450.40">
    <property type="match status" value="1"/>
</dbReference>
<dbReference type="Pfam" id="PF00990">
    <property type="entry name" value="GGDEF"/>
    <property type="match status" value="1"/>
</dbReference>
<comment type="catalytic activity">
    <reaction evidence="2">
        <text>2 GTP = 3',3'-c-di-GMP + 2 diphosphate</text>
        <dbReference type="Rhea" id="RHEA:24898"/>
        <dbReference type="ChEBI" id="CHEBI:33019"/>
        <dbReference type="ChEBI" id="CHEBI:37565"/>
        <dbReference type="ChEBI" id="CHEBI:58805"/>
        <dbReference type="EC" id="2.7.7.65"/>
    </reaction>
</comment>
<dbReference type="Pfam" id="PF13185">
    <property type="entry name" value="GAF_2"/>
    <property type="match status" value="1"/>
</dbReference>
<dbReference type="eggNOG" id="COG2203">
    <property type="taxonomic scope" value="Bacteria"/>
</dbReference>
<dbReference type="SMART" id="SM00065">
    <property type="entry name" value="GAF"/>
    <property type="match status" value="1"/>
</dbReference>
<dbReference type="KEGG" id="geo:Geob_1534"/>
<dbReference type="NCBIfam" id="TIGR00254">
    <property type="entry name" value="GGDEF"/>
    <property type="match status" value="1"/>
</dbReference>
<dbReference type="PROSITE" id="PS50887">
    <property type="entry name" value="GGDEF"/>
    <property type="match status" value="1"/>
</dbReference>
<dbReference type="SMART" id="SM00267">
    <property type="entry name" value="GGDEF"/>
    <property type="match status" value="1"/>
</dbReference>
<dbReference type="PANTHER" id="PTHR45138:SF9">
    <property type="entry name" value="DIGUANYLATE CYCLASE DGCM-RELATED"/>
    <property type="match status" value="1"/>
</dbReference>
<dbReference type="OrthoDB" id="9759607at2"/>
<dbReference type="Gene3D" id="3.30.70.270">
    <property type="match status" value="1"/>
</dbReference>
<dbReference type="Proteomes" id="UP000007721">
    <property type="component" value="Chromosome"/>
</dbReference>
<dbReference type="eggNOG" id="COG3706">
    <property type="taxonomic scope" value="Bacteria"/>
</dbReference>
<dbReference type="PANTHER" id="PTHR45138">
    <property type="entry name" value="REGULATORY COMPONENTS OF SENSORY TRANSDUCTION SYSTEM"/>
    <property type="match status" value="1"/>
</dbReference>
<evidence type="ECO:0000256" key="2">
    <source>
        <dbReference type="ARBA" id="ARBA00034247"/>
    </source>
</evidence>
<dbReference type="EMBL" id="CP001390">
    <property type="protein sequence ID" value="ACM19893.1"/>
    <property type="molecule type" value="Genomic_DNA"/>
</dbReference>
<dbReference type="InterPro" id="IPR000160">
    <property type="entry name" value="GGDEF_dom"/>
</dbReference>
<dbReference type="CDD" id="cd01949">
    <property type="entry name" value="GGDEF"/>
    <property type="match status" value="1"/>
</dbReference>
<protein>
    <recommendedName>
        <fullName evidence="1">diguanylate cyclase</fullName>
        <ecNumber evidence="1">2.7.7.65</ecNumber>
    </recommendedName>
</protein>
<dbReference type="InterPro" id="IPR050469">
    <property type="entry name" value="Diguanylate_Cyclase"/>
</dbReference>
<feature type="domain" description="GGDEF" evidence="3">
    <location>
        <begin position="531"/>
        <end position="666"/>
    </location>
</feature>
<dbReference type="InterPro" id="IPR029016">
    <property type="entry name" value="GAF-like_dom_sf"/>
</dbReference>
<dbReference type="EC" id="2.7.7.65" evidence="1"/>
<dbReference type="STRING" id="316067.Geob_1534"/>
<dbReference type="InterPro" id="IPR029787">
    <property type="entry name" value="Nucleotide_cyclase"/>
</dbReference>
<organism evidence="4 5">
    <name type="scientific">Geotalea daltonii (strain DSM 22248 / JCM 15807 / FRC-32)</name>
    <name type="common">Geobacter daltonii</name>
    <dbReference type="NCBI Taxonomy" id="316067"/>
    <lineage>
        <taxon>Bacteria</taxon>
        <taxon>Pseudomonadati</taxon>
        <taxon>Thermodesulfobacteriota</taxon>
        <taxon>Desulfuromonadia</taxon>
        <taxon>Geobacterales</taxon>
        <taxon>Geobacteraceae</taxon>
        <taxon>Geotalea</taxon>
    </lineage>
</organism>
<evidence type="ECO:0000259" key="3">
    <source>
        <dbReference type="PROSITE" id="PS50887"/>
    </source>
</evidence>
<accession>B9M5D8</accession>
<name>B9M5D8_GEODF</name>
<dbReference type="RefSeq" id="WP_012646622.1">
    <property type="nucleotide sequence ID" value="NC_011979.1"/>
</dbReference>
<dbReference type="AlphaFoldDB" id="B9M5D8"/>
<dbReference type="GO" id="GO:1902201">
    <property type="term" value="P:negative regulation of bacterial-type flagellum-dependent cell motility"/>
    <property type="evidence" value="ECO:0007669"/>
    <property type="project" value="TreeGrafter"/>
</dbReference>
<dbReference type="SUPFAM" id="SSF55073">
    <property type="entry name" value="Nucleotide cyclase"/>
    <property type="match status" value="1"/>
</dbReference>
<dbReference type="GO" id="GO:0043709">
    <property type="term" value="P:cell adhesion involved in single-species biofilm formation"/>
    <property type="evidence" value="ECO:0007669"/>
    <property type="project" value="TreeGrafter"/>
</dbReference>
<reference evidence="4 5" key="1">
    <citation type="submission" date="2009-01" db="EMBL/GenBank/DDBJ databases">
        <title>Complete sequence of Geobacter sp. FRC-32.</title>
        <authorList>
            <consortium name="US DOE Joint Genome Institute"/>
            <person name="Lucas S."/>
            <person name="Copeland A."/>
            <person name="Lapidus A."/>
            <person name="Glavina del Rio T."/>
            <person name="Dalin E."/>
            <person name="Tice H."/>
            <person name="Bruce D."/>
            <person name="Goodwin L."/>
            <person name="Pitluck S."/>
            <person name="Saunders E."/>
            <person name="Brettin T."/>
            <person name="Detter J.C."/>
            <person name="Han C."/>
            <person name="Larimer F."/>
            <person name="Land M."/>
            <person name="Hauser L."/>
            <person name="Kyrpides N."/>
            <person name="Ovchinnikova G."/>
            <person name="Kostka J."/>
            <person name="Richardson P."/>
        </authorList>
    </citation>
    <scope>NUCLEOTIDE SEQUENCE [LARGE SCALE GENOMIC DNA]</scope>
    <source>
        <strain evidence="5">DSM 22248 / JCM 15807 / FRC-32</strain>
    </source>
</reference>
<evidence type="ECO:0000313" key="5">
    <source>
        <dbReference type="Proteomes" id="UP000007721"/>
    </source>
</evidence>
<evidence type="ECO:0000313" key="4">
    <source>
        <dbReference type="EMBL" id="ACM19893.1"/>
    </source>
</evidence>
<dbReference type="GO" id="GO:0052621">
    <property type="term" value="F:diguanylate cyclase activity"/>
    <property type="evidence" value="ECO:0007669"/>
    <property type="project" value="UniProtKB-EC"/>
</dbReference>
<dbReference type="SUPFAM" id="SSF55781">
    <property type="entry name" value="GAF domain-like"/>
    <property type="match status" value="2"/>
</dbReference>